<gene>
    <name evidence="2" type="ORF">HNR73_005243</name>
</gene>
<keyword evidence="3" id="KW-1185">Reference proteome</keyword>
<dbReference type="GO" id="GO:0008270">
    <property type="term" value="F:zinc ion binding"/>
    <property type="evidence" value="ECO:0007669"/>
    <property type="project" value="InterPro"/>
</dbReference>
<dbReference type="Proteomes" id="UP000548476">
    <property type="component" value="Unassembled WGS sequence"/>
</dbReference>
<evidence type="ECO:0000259" key="1">
    <source>
        <dbReference type="SMART" id="SM00829"/>
    </source>
</evidence>
<evidence type="ECO:0000313" key="2">
    <source>
        <dbReference type="EMBL" id="MBB6037367.1"/>
    </source>
</evidence>
<dbReference type="InterPro" id="IPR013154">
    <property type="entry name" value="ADH-like_N"/>
</dbReference>
<dbReference type="PROSITE" id="PS01162">
    <property type="entry name" value="QOR_ZETA_CRYSTAL"/>
    <property type="match status" value="1"/>
</dbReference>
<dbReference type="SUPFAM" id="SSF50129">
    <property type="entry name" value="GroES-like"/>
    <property type="match status" value="1"/>
</dbReference>
<dbReference type="EC" id="1.6.5.5" evidence="2"/>
<dbReference type="Gene3D" id="3.90.180.10">
    <property type="entry name" value="Medium-chain alcohol dehydrogenases, catalytic domain"/>
    <property type="match status" value="1"/>
</dbReference>
<dbReference type="EMBL" id="JACHGT010000012">
    <property type="protein sequence ID" value="MBB6037367.1"/>
    <property type="molecule type" value="Genomic_DNA"/>
</dbReference>
<dbReference type="InterPro" id="IPR036291">
    <property type="entry name" value="NAD(P)-bd_dom_sf"/>
</dbReference>
<dbReference type="Gene3D" id="3.40.50.720">
    <property type="entry name" value="NAD(P)-binding Rossmann-like Domain"/>
    <property type="match status" value="1"/>
</dbReference>
<keyword evidence="2" id="KW-0560">Oxidoreductase</keyword>
<feature type="domain" description="Enoyl reductase (ER)" evidence="1">
    <location>
        <begin position="10"/>
        <end position="315"/>
    </location>
</feature>
<dbReference type="PANTHER" id="PTHR43677">
    <property type="entry name" value="SHORT-CHAIN DEHYDROGENASE/REDUCTASE"/>
    <property type="match status" value="1"/>
</dbReference>
<dbReference type="InterPro" id="IPR002364">
    <property type="entry name" value="Quin_OxRdtase/zeta-crystal_CS"/>
</dbReference>
<organism evidence="2 3">
    <name type="scientific">Phytomonospora endophytica</name>
    <dbReference type="NCBI Taxonomy" id="714109"/>
    <lineage>
        <taxon>Bacteria</taxon>
        <taxon>Bacillati</taxon>
        <taxon>Actinomycetota</taxon>
        <taxon>Actinomycetes</taxon>
        <taxon>Micromonosporales</taxon>
        <taxon>Micromonosporaceae</taxon>
        <taxon>Phytomonospora</taxon>
    </lineage>
</organism>
<accession>A0A841FVK1</accession>
<name>A0A841FVK1_9ACTN</name>
<dbReference type="GO" id="GO:0003960">
    <property type="term" value="F:quinone reductase (NADPH) activity"/>
    <property type="evidence" value="ECO:0007669"/>
    <property type="project" value="UniProtKB-EC"/>
</dbReference>
<dbReference type="InterPro" id="IPR011032">
    <property type="entry name" value="GroES-like_sf"/>
</dbReference>
<evidence type="ECO:0000313" key="3">
    <source>
        <dbReference type="Proteomes" id="UP000548476"/>
    </source>
</evidence>
<dbReference type="PANTHER" id="PTHR43677:SF4">
    <property type="entry name" value="QUINONE OXIDOREDUCTASE-LIKE PROTEIN 2"/>
    <property type="match status" value="1"/>
</dbReference>
<dbReference type="RefSeq" id="WP_184790188.1">
    <property type="nucleotide sequence ID" value="NZ_BONT01000081.1"/>
</dbReference>
<proteinExistence type="predicted"/>
<dbReference type="SMART" id="SM00829">
    <property type="entry name" value="PKS_ER"/>
    <property type="match status" value="1"/>
</dbReference>
<dbReference type="AlphaFoldDB" id="A0A841FVK1"/>
<dbReference type="InterPro" id="IPR051397">
    <property type="entry name" value="Zn-ADH-like_protein"/>
</dbReference>
<reference evidence="2 3" key="1">
    <citation type="submission" date="2020-08" db="EMBL/GenBank/DDBJ databases">
        <title>Genomic Encyclopedia of Type Strains, Phase IV (KMG-IV): sequencing the most valuable type-strain genomes for metagenomic binning, comparative biology and taxonomic classification.</title>
        <authorList>
            <person name="Goeker M."/>
        </authorList>
    </citation>
    <scope>NUCLEOTIDE SEQUENCE [LARGE SCALE GENOMIC DNA]</scope>
    <source>
        <strain evidence="2 3">YIM 65646</strain>
    </source>
</reference>
<dbReference type="InterPro" id="IPR020843">
    <property type="entry name" value="ER"/>
</dbReference>
<sequence length="317" mass="32296">MRVIRLHEYGPAQNLRLEEAPDPAPEAGRVRVRIAASGVQLLETWLREGKRVGPHPAPKLPAVLGGEVAGVVDALGEGVPAGLLGQRVALGLDHGGYAEYVLARPEDLHPLPAGLGTAEAVAMLNTGVTAHAVWDLAEAGPGDVVLVTAAAGGIGGQLVQLAKASGATVVGLAGGEAKLRLVREAGADAAVDYREPGWPDRVAEAVGSVTVALDGVGGEIAAEAWRLADRGVSFGAAADNGDIGGELPDGVRSLFTAPVMADFGNPEATRRHVARAFAAAAEGRVRTPVSAYPLAEAAEAHRAMAARETIGKVVLLP</sequence>
<comment type="caution">
    <text evidence="2">The sequence shown here is derived from an EMBL/GenBank/DDBJ whole genome shotgun (WGS) entry which is preliminary data.</text>
</comment>
<dbReference type="SUPFAM" id="SSF51735">
    <property type="entry name" value="NAD(P)-binding Rossmann-fold domains"/>
    <property type="match status" value="1"/>
</dbReference>
<protein>
    <submittedName>
        <fullName evidence="2">NADPH2:quinone reductase</fullName>
        <ecNumber evidence="2">1.6.5.5</ecNumber>
    </submittedName>
</protein>
<dbReference type="Pfam" id="PF08240">
    <property type="entry name" value="ADH_N"/>
    <property type="match status" value="1"/>
</dbReference>
<dbReference type="Pfam" id="PF13602">
    <property type="entry name" value="ADH_zinc_N_2"/>
    <property type="match status" value="1"/>
</dbReference>